<feature type="domain" description="TPM" evidence="3">
    <location>
        <begin position="42"/>
        <end position="168"/>
    </location>
</feature>
<dbReference type="AlphaFoldDB" id="A0A0R1EU39"/>
<evidence type="ECO:0000256" key="1">
    <source>
        <dbReference type="SAM" id="Phobius"/>
    </source>
</evidence>
<dbReference type="Gene3D" id="3.10.310.50">
    <property type="match status" value="1"/>
</dbReference>
<evidence type="ECO:0000313" key="4">
    <source>
        <dbReference type="EMBL" id="KRK12793.1"/>
    </source>
</evidence>
<keyword evidence="2" id="KW-0732">Signal</keyword>
<dbReference type="eggNOG" id="COG1512">
    <property type="taxonomic scope" value="Bacteria"/>
</dbReference>
<evidence type="ECO:0000256" key="2">
    <source>
        <dbReference type="SAM" id="SignalP"/>
    </source>
</evidence>
<dbReference type="Pfam" id="PF04536">
    <property type="entry name" value="TPM_phosphatase"/>
    <property type="match status" value="1"/>
</dbReference>
<evidence type="ECO:0000313" key="5">
    <source>
        <dbReference type="Proteomes" id="UP000051984"/>
    </source>
</evidence>
<feature type="transmembrane region" description="Helical" evidence="1">
    <location>
        <begin position="202"/>
        <end position="222"/>
    </location>
</feature>
<dbReference type="EMBL" id="AZCT01000004">
    <property type="protein sequence ID" value="KRK12793.1"/>
    <property type="molecule type" value="Genomic_DNA"/>
</dbReference>
<dbReference type="InterPro" id="IPR007621">
    <property type="entry name" value="TPM_dom"/>
</dbReference>
<dbReference type="PANTHER" id="PTHR30373">
    <property type="entry name" value="UPF0603 PROTEIN YGCG"/>
    <property type="match status" value="1"/>
</dbReference>
<protein>
    <recommendedName>
        <fullName evidence="3">TPM domain-containing protein</fullName>
    </recommendedName>
</protein>
<dbReference type="PANTHER" id="PTHR30373:SF2">
    <property type="entry name" value="UPF0603 PROTEIN YGCG"/>
    <property type="match status" value="1"/>
</dbReference>
<keyword evidence="1" id="KW-0472">Membrane</keyword>
<sequence>MRRHLAWLFAALTGLLLFAGAAHPVAAAEDLPARPTDHYYLDQDQYLDNATKQLVDQKNRYYQETKQQPQIAVAALKSTHGDPLSDYAPDLFQKWGIGKKGTDNGVLILYADNNGKQNLRIEVGYGLEGDLPDALAGQILDSNLKSIKSHNKADLNRALRKVFNAVATVIDKKYKFPKDQNTVPDETMNQYRSTGHSQGGSLLGKIILIFLAVVVVAVIFGGRGGGGRGGRRRDGDSGFWLWLIIDALLSAGRRGGGGGFGGGFGGGSGGGSSWGGGSSGGGGADV</sequence>
<reference evidence="4 5" key="1">
    <citation type="journal article" date="2015" name="Genome Announc.">
        <title>Expanding the biotechnology potential of lactobacilli through comparative genomics of 213 strains and associated genera.</title>
        <authorList>
            <person name="Sun Z."/>
            <person name="Harris H.M."/>
            <person name="McCann A."/>
            <person name="Guo C."/>
            <person name="Argimon S."/>
            <person name="Zhang W."/>
            <person name="Yang X."/>
            <person name="Jeffery I.B."/>
            <person name="Cooney J.C."/>
            <person name="Kagawa T.F."/>
            <person name="Liu W."/>
            <person name="Song Y."/>
            <person name="Salvetti E."/>
            <person name="Wrobel A."/>
            <person name="Rasinkangas P."/>
            <person name="Parkhill J."/>
            <person name="Rea M.C."/>
            <person name="O'Sullivan O."/>
            <person name="Ritari J."/>
            <person name="Douillard F.P."/>
            <person name="Paul Ross R."/>
            <person name="Yang R."/>
            <person name="Briner A.E."/>
            <person name="Felis G.E."/>
            <person name="de Vos W.M."/>
            <person name="Barrangou R."/>
            <person name="Klaenhammer T.R."/>
            <person name="Caufield P.W."/>
            <person name="Cui Y."/>
            <person name="Zhang H."/>
            <person name="O'Toole P.W."/>
        </authorList>
    </citation>
    <scope>NUCLEOTIDE SEQUENCE [LARGE SCALE GENOMIC DNA]</scope>
    <source>
        <strain evidence="4 5">DSM 20178</strain>
    </source>
</reference>
<dbReference type="Proteomes" id="UP000051984">
    <property type="component" value="Unassembled WGS sequence"/>
</dbReference>
<accession>A0A0R1EU39</accession>
<proteinExistence type="predicted"/>
<dbReference type="PATRIC" id="fig|1423816.3.peg.2477"/>
<feature type="signal peptide" evidence="2">
    <location>
        <begin position="1"/>
        <end position="27"/>
    </location>
</feature>
<dbReference type="RefSeq" id="WP_010490915.1">
    <property type="nucleotide sequence ID" value="NZ_AZCT01000004.1"/>
</dbReference>
<evidence type="ECO:0000259" key="3">
    <source>
        <dbReference type="Pfam" id="PF04536"/>
    </source>
</evidence>
<keyword evidence="1" id="KW-0812">Transmembrane</keyword>
<name>A0A0R1EU39_LACZE</name>
<comment type="caution">
    <text evidence="4">The sequence shown here is derived from an EMBL/GenBank/DDBJ whole genome shotgun (WGS) entry which is preliminary data.</text>
</comment>
<gene>
    <name evidence="4" type="ORF">FD51_GL002380</name>
</gene>
<organism evidence="4 5">
    <name type="scientific">Lacticaseibacillus zeae DSM 20178 = KCTC 3804</name>
    <dbReference type="NCBI Taxonomy" id="1423816"/>
    <lineage>
        <taxon>Bacteria</taxon>
        <taxon>Bacillati</taxon>
        <taxon>Bacillota</taxon>
        <taxon>Bacilli</taxon>
        <taxon>Lactobacillales</taxon>
        <taxon>Lactobacillaceae</taxon>
        <taxon>Lacticaseibacillus</taxon>
    </lineage>
</organism>
<keyword evidence="1" id="KW-1133">Transmembrane helix</keyword>
<feature type="chain" id="PRO_5006403620" description="TPM domain-containing protein" evidence="2">
    <location>
        <begin position="28"/>
        <end position="286"/>
    </location>
</feature>